<sequence length="84" mass="9159">MTVRAAVTSLPFRSDQRAGEENLKEGGSDGHITECVVPLPPPSTLSLLRFDDVDALEIPQATTRDVHRNGITVMTSESLVIRSR</sequence>
<dbReference type="Proteomes" id="UP000824120">
    <property type="component" value="Chromosome 9"/>
</dbReference>
<comment type="caution">
    <text evidence="2">The sequence shown here is derived from an EMBL/GenBank/DDBJ whole genome shotgun (WGS) entry which is preliminary data.</text>
</comment>
<dbReference type="AlphaFoldDB" id="A0A9J5XKN8"/>
<keyword evidence="3" id="KW-1185">Reference proteome</keyword>
<gene>
    <name evidence="2" type="ORF">H5410_048815</name>
</gene>
<name>A0A9J5XKN8_SOLCO</name>
<feature type="compositionally biased region" description="Basic and acidic residues" evidence="1">
    <location>
        <begin position="14"/>
        <end position="32"/>
    </location>
</feature>
<evidence type="ECO:0000256" key="1">
    <source>
        <dbReference type="SAM" id="MobiDB-lite"/>
    </source>
</evidence>
<organism evidence="2 3">
    <name type="scientific">Solanum commersonii</name>
    <name type="common">Commerson's wild potato</name>
    <name type="synonym">Commerson's nightshade</name>
    <dbReference type="NCBI Taxonomy" id="4109"/>
    <lineage>
        <taxon>Eukaryota</taxon>
        <taxon>Viridiplantae</taxon>
        <taxon>Streptophyta</taxon>
        <taxon>Embryophyta</taxon>
        <taxon>Tracheophyta</taxon>
        <taxon>Spermatophyta</taxon>
        <taxon>Magnoliopsida</taxon>
        <taxon>eudicotyledons</taxon>
        <taxon>Gunneridae</taxon>
        <taxon>Pentapetalae</taxon>
        <taxon>asterids</taxon>
        <taxon>lamiids</taxon>
        <taxon>Solanales</taxon>
        <taxon>Solanaceae</taxon>
        <taxon>Solanoideae</taxon>
        <taxon>Solaneae</taxon>
        <taxon>Solanum</taxon>
    </lineage>
</organism>
<feature type="region of interest" description="Disordered" evidence="1">
    <location>
        <begin position="1"/>
        <end position="33"/>
    </location>
</feature>
<evidence type="ECO:0000313" key="3">
    <source>
        <dbReference type="Proteomes" id="UP000824120"/>
    </source>
</evidence>
<proteinExistence type="predicted"/>
<reference evidence="2 3" key="1">
    <citation type="submission" date="2020-09" db="EMBL/GenBank/DDBJ databases">
        <title>De no assembly of potato wild relative species, Solanum commersonii.</title>
        <authorList>
            <person name="Cho K."/>
        </authorList>
    </citation>
    <scope>NUCLEOTIDE SEQUENCE [LARGE SCALE GENOMIC DNA]</scope>
    <source>
        <strain evidence="2">LZ3.2</strain>
        <tissue evidence="2">Leaf</tissue>
    </source>
</reference>
<evidence type="ECO:0000313" key="2">
    <source>
        <dbReference type="EMBL" id="KAG5588381.1"/>
    </source>
</evidence>
<protein>
    <submittedName>
        <fullName evidence="2">Uncharacterized protein</fullName>
    </submittedName>
</protein>
<accession>A0A9J5XKN8</accession>
<dbReference type="EMBL" id="JACXVP010000009">
    <property type="protein sequence ID" value="KAG5588381.1"/>
    <property type="molecule type" value="Genomic_DNA"/>
</dbReference>